<protein>
    <submittedName>
        <fullName evidence="7">DnaJ-domain-containing protein</fullName>
    </submittedName>
</protein>
<dbReference type="PROSITE" id="PS50076">
    <property type="entry name" value="DNAJ_2"/>
    <property type="match status" value="1"/>
</dbReference>
<comment type="caution">
    <text evidence="7">The sequence shown here is derived from an EMBL/GenBank/DDBJ whole genome shotgun (WGS) entry which is preliminary data.</text>
</comment>
<dbReference type="SMART" id="SM00271">
    <property type="entry name" value="DnaJ"/>
    <property type="match status" value="1"/>
</dbReference>
<evidence type="ECO:0000259" key="6">
    <source>
        <dbReference type="PROSITE" id="PS50076"/>
    </source>
</evidence>
<dbReference type="RefSeq" id="XP_013242286.1">
    <property type="nucleotide sequence ID" value="XM_013386832.1"/>
</dbReference>
<sequence length="426" mass="45877">MSEVEEALKALSLARKHDLSGNTEAALKWARKSCSISKTKEAAALLARLESRGASGKGPSEHASSSAATNGSANPAARSRSATGASSAPAFTSVAPEEKKERAYTKQQLEIVQRIRKSGGDFYQVLGVEKTVDDNGIKKAYRKLALQLHPDKNGAPGADEAFKLVSKAFTILSDPDKRGAYDRFGGDPEQRFAASSSNAAGAAGGPGMRFRGGPGMFAEEVDPQDLFNMFFGGGMGSGFGPGGATFSFGGPGMGGRTYYASNGRRARQAGARQPQQTSQNTSILLQLLPLLILGLFSLLSYAPSLFTTADPSYTFTQSGVYRDHRITPKNGVSYFVNRDSFSRHPFTAGGSGATSNGGLKGFEDRVEREWRNRLYGQCERYREHQSRRLQNTQGFFGIGADPQAAAQIRAEKYEPCERLHDFGIYM</sequence>
<proteinExistence type="predicted"/>
<accession>A0A066VN55</accession>
<evidence type="ECO:0000256" key="2">
    <source>
        <dbReference type="ARBA" id="ARBA00022692"/>
    </source>
</evidence>
<dbReference type="Proteomes" id="UP000027361">
    <property type="component" value="Unassembled WGS sequence"/>
</dbReference>
<evidence type="ECO:0000256" key="4">
    <source>
        <dbReference type="ARBA" id="ARBA00023136"/>
    </source>
</evidence>
<gene>
    <name evidence="7" type="ORF">K437DRAFT_257556</name>
</gene>
<keyword evidence="2" id="KW-0812">Transmembrane</keyword>
<dbReference type="OMA" id="ARSREHN"/>
<dbReference type="Gene3D" id="1.10.287.110">
    <property type="entry name" value="DnaJ domain"/>
    <property type="match status" value="1"/>
</dbReference>
<dbReference type="OrthoDB" id="1507364at2759"/>
<dbReference type="GO" id="GO:0071218">
    <property type="term" value="P:cellular response to misfolded protein"/>
    <property type="evidence" value="ECO:0007669"/>
    <property type="project" value="TreeGrafter"/>
</dbReference>
<dbReference type="InterPro" id="IPR051100">
    <property type="entry name" value="DnaJ_subfamily_B/C"/>
</dbReference>
<comment type="subcellular location">
    <subcellularLocation>
        <location evidence="1">Membrane</location>
        <topology evidence="1">Single-pass membrane protein</topology>
    </subcellularLocation>
</comment>
<dbReference type="STRING" id="1037660.A0A066VN55"/>
<dbReference type="EMBL" id="JMSN01000063">
    <property type="protein sequence ID" value="KDN43187.1"/>
    <property type="molecule type" value="Genomic_DNA"/>
</dbReference>
<dbReference type="GeneID" id="25264723"/>
<feature type="compositionally biased region" description="Low complexity" evidence="5">
    <location>
        <begin position="63"/>
        <end position="90"/>
    </location>
</feature>
<dbReference type="PRINTS" id="PR00625">
    <property type="entry name" value="JDOMAIN"/>
</dbReference>
<evidence type="ECO:0000313" key="8">
    <source>
        <dbReference type="Proteomes" id="UP000027361"/>
    </source>
</evidence>
<dbReference type="CDD" id="cd06257">
    <property type="entry name" value="DnaJ"/>
    <property type="match status" value="1"/>
</dbReference>
<dbReference type="PANTHER" id="PTHR43908">
    <property type="entry name" value="AT29763P-RELATED"/>
    <property type="match status" value="1"/>
</dbReference>
<dbReference type="InParanoid" id="A0A066VN55"/>
<dbReference type="GO" id="GO:0005789">
    <property type="term" value="C:endoplasmic reticulum membrane"/>
    <property type="evidence" value="ECO:0007669"/>
    <property type="project" value="TreeGrafter"/>
</dbReference>
<dbReference type="AlphaFoldDB" id="A0A066VN55"/>
<feature type="domain" description="J" evidence="6">
    <location>
        <begin position="121"/>
        <end position="185"/>
    </location>
</feature>
<keyword evidence="3" id="KW-1133">Transmembrane helix</keyword>
<dbReference type="FunCoup" id="A0A066VN55">
    <property type="interactions" value="352"/>
</dbReference>
<dbReference type="PANTHER" id="PTHR43908:SF3">
    <property type="entry name" value="AT29763P-RELATED"/>
    <property type="match status" value="1"/>
</dbReference>
<dbReference type="Pfam" id="PF00226">
    <property type="entry name" value="DnaJ"/>
    <property type="match status" value="1"/>
</dbReference>
<name>A0A066VN55_TILAU</name>
<dbReference type="HOGENOM" id="CLU_043579_2_0_1"/>
<dbReference type="InterPro" id="IPR015399">
    <property type="entry name" value="DUF1977_DnaJ-like"/>
</dbReference>
<feature type="region of interest" description="Disordered" evidence="5">
    <location>
        <begin position="52"/>
        <end position="104"/>
    </location>
</feature>
<dbReference type="FunFam" id="1.10.287.110:FF:000069">
    <property type="entry name" value="ER associated DnaJ chaperone"/>
    <property type="match status" value="1"/>
</dbReference>
<evidence type="ECO:0000256" key="5">
    <source>
        <dbReference type="SAM" id="MobiDB-lite"/>
    </source>
</evidence>
<evidence type="ECO:0000256" key="3">
    <source>
        <dbReference type="ARBA" id="ARBA00022989"/>
    </source>
</evidence>
<dbReference type="GO" id="GO:0030544">
    <property type="term" value="F:Hsp70 protein binding"/>
    <property type="evidence" value="ECO:0007669"/>
    <property type="project" value="TreeGrafter"/>
</dbReference>
<keyword evidence="8" id="KW-1185">Reference proteome</keyword>
<dbReference type="InterPro" id="IPR036869">
    <property type="entry name" value="J_dom_sf"/>
</dbReference>
<evidence type="ECO:0000313" key="7">
    <source>
        <dbReference type="EMBL" id="KDN43187.1"/>
    </source>
</evidence>
<evidence type="ECO:0000256" key="1">
    <source>
        <dbReference type="ARBA" id="ARBA00004167"/>
    </source>
</evidence>
<dbReference type="Pfam" id="PF09320">
    <property type="entry name" value="DUF1977"/>
    <property type="match status" value="1"/>
</dbReference>
<organism evidence="7 8">
    <name type="scientific">Tilletiaria anomala (strain ATCC 24038 / CBS 436.72 / UBC 951)</name>
    <dbReference type="NCBI Taxonomy" id="1037660"/>
    <lineage>
        <taxon>Eukaryota</taxon>
        <taxon>Fungi</taxon>
        <taxon>Dikarya</taxon>
        <taxon>Basidiomycota</taxon>
        <taxon>Ustilaginomycotina</taxon>
        <taxon>Exobasidiomycetes</taxon>
        <taxon>Georgefischeriales</taxon>
        <taxon>Tilletiariaceae</taxon>
        <taxon>Tilletiaria</taxon>
    </lineage>
</organism>
<keyword evidence="4" id="KW-0472">Membrane</keyword>
<dbReference type="SUPFAM" id="SSF46565">
    <property type="entry name" value="Chaperone J-domain"/>
    <property type="match status" value="1"/>
</dbReference>
<dbReference type="InterPro" id="IPR001623">
    <property type="entry name" value="DnaJ_domain"/>
</dbReference>
<reference evidence="7 8" key="1">
    <citation type="submission" date="2014-05" db="EMBL/GenBank/DDBJ databases">
        <title>Draft genome sequence of a rare smut relative, Tilletiaria anomala UBC 951.</title>
        <authorList>
            <consortium name="DOE Joint Genome Institute"/>
            <person name="Toome M."/>
            <person name="Kuo A."/>
            <person name="Henrissat B."/>
            <person name="Lipzen A."/>
            <person name="Tritt A."/>
            <person name="Yoshinaga Y."/>
            <person name="Zane M."/>
            <person name="Barry K."/>
            <person name="Grigoriev I.V."/>
            <person name="Spatafora J.W."/>
            <person name="Aimea M.C."/>
        </authorList>
    </citation>
    <scope>NUCLEOTIDE SEQUENCE [LARGE SCALE GENOMIC DNA]</scope>
    <source>
        <strain evidence="7 8">UBC 951</strain>
    </source>
</reference>